<name>A0A6C0KC60_9ZZZZ</name>
<organism evidence="1">
    <name type="scientific">viral metagenome</name>
    <dbReference type="NCBI Taxonomy" id="1070528"/>
    <lineage>
        <taxon>unclassified sequences</taxon>
        <taxon>metagenomes</taxon>
        <taxon>organismal metagenomes</taxon>
    </lineage>
</organism>
<proteinExistence type="predicted"/>
<sequence>MASDSRQFNEDTRIFAENDNVLRQNVQGQKPFKYYTRDFSKPQIQGLPEIGYQRYNGNVSKLDSRPQPTRLNEINDPLSSGVNAAFMGSEHVNLKNIDTHSELRWGGRLRCKKGQQLVTEMPQHRINFLDPSVPGDLTSGHVVPIDIDIVRGGGLSMPNYRALGHNVVQDSRFGINTRNERKLLMQKKN</sequence>
<dbReference type="AlphaFoldDB" id="A0A6C0KC60"/>
<dbReference type="EMBL" id="MN740845">
    <property type="protein sequence ID" value="QHU14666.1"/>
    <property type="molecule type" value="Genomic_DNA"/>
</dbReference>
<evidence type="ECO:0000313" key="1">
    <source>
        <dbReference type="EMBL" id="QHU14666.1"/>
    </source>
</evidence>
<protein>
    <submittedName>
        <fullName evidence="1">Uncharacterized protein</fullName>
    </submittedName>
</protein>
<accession>A0A6C0KC60</accession>
<reference evidence="1" key="1">
    <citation type="journal article" date="2020" name="Nature">
        <title>Giant virus diversity and host interactions through global metagenomics.</title>
        <authorList>
            <person name="Schulz F."/>
            <person name="Roux S."/>
            <person name="Paez-Espino D."/>
            <person name="Jungbluth S."/>
            <person name="Walsh D.A."/>
            <person name="Denef V.J."/>
            <person name="McMahon K.D."/>
            <person name="Konstantinidis K.T."/>
            <person name="Eloe-Fadrosh E.A."/>
            <person name="Kyrpides N.C."/>
            <person name="Woyke T."/>
        </authorList>
    </citation>
    <scope>NUCLEOTIDE SEQUENCE</scope>
    <source>
        <strain evidence="1">GVMAG-S-1102113-126</strain>
    </source>
</reference>